<dbReference type="Gene3D" id="3.40.50.150">
    <property type="entry name" value="Vaccinia Virus protein VP39"/>
    <property type="match status" value="1"/>
</dbReference>
<dbReference type="EMBL" id="QZEZ01000001">
    <property type="protein sequence ID" value="RJK97569.1"/>
    <property type="molecule type" value="Genomic_DNA"/>
</dbReference>
<proteinExistence type="predicted"/>
<dbReference type="AlphaFoldDB" id="A0A3A3Z005"/>
<keyword evidence="3" id="KW-1185">Reference proteome</keyword>
<accession>A0A3A3Z005</accession>
<dbReference type="GO" id="GO:0032259">
    <property type="term" value="P:methylation"/>
    <property type="evidence" value="ECO:0007669"/>
    <property type="project" value="UniProtKB-KW"/>
</dbReference>
<dbReference type="InterPro" id="IPR041698">
    <property type="entry name" value="Methyltransf_25"/>
</dbReference>
<keyword evidence="2" id="KW-0808">Transferase</keyword>
<protein>
    <submittedName>
        <fullName evidence="2">Methyltransferase domain-containing protein</fullName>
    </submittedName>
</protein>
<dbReference type="CDD" id="cd02440">
    <property type="entry name" value="AdoMet_MTases"/>
    <property type="match status" value="1"/>
</dbReference>
<dbReference type="InterPro" id="IPR029063">
    <property type="entry name" value="SAM-dependent_MTases_sf"/>
</dbReference>
<evidence type="ECO:0000313" key="3">
    <source>
        <dbReference type="Proteomes" id="UP000265614"/>
    </source>
</evidence>
<dbReference type="Pfam" id="PF13649">
    <property type="entry name" value="Methyltransf_25"/>
    <property type="match status" value="1"/>
</dbReference>
<dbReference type="SUPFAM" id="SSF53335">
    <property type="entry name" value="S-adenosyl-L-methionine-dependent methyltransferases"/>
    <property type="match status" value="1"/>
</dbReference>
<dbReference type="GO" id="GO:0008168">
    <property type="term" value="F:methyltransferase activity"/>
    <property type="evidence" value="ECO:0007669"/>
    <property type="project" value="UniProtKB-KW"/>
</dbReference>
<gene>
    <name evidence="2" type="ORF">D5H78_00580</name>
</gene>
<evidence type="ECO:0000259" key="1">
    <source>
        <dbReference type="Pfam" id="PF13649"/>
    </source>
</evidence>
<reference evidence="2 3" key="1">
    <citation type="submission" date="2018-09" db="EMBL/GenBank/DDBJ databases">
        <title>YIM 75000 draft genome.</title>
        <authorList>
            <person name="Tang S."/>
            <person name="Feng Y."/>
        </authorList>
    </citation>
    <scope>NUCLEOTIDE SEQUENCE [LARGE SCALE GENOMIC DNA]</scope>
    <source>
        <strain evidence="2 3">YIM 75000</strain>
    </source>
</reference>
<sequence length="157" mass="16359">MAPLSDRLRAVADALPLRPGLRVLEVGCGPGALAREVARRLDGGYVLGVDRSATAVRQALEGSAPEVAAGVLGFRRVAVEDLVLEPGEAPYDLAVAVRVGALDGRHPDAGRRALVRLRDALAPGAVLLVGDGAPLRQVPLHGPVRDGRDAPHPWSDL</sequence>
<feature type="domain" description="Methyltransferase" evidence="1">
    <location>
        <begin position="23"/>
        <end position="124"/>
    </location>
</feature>
<name>A0A3A3Z005_9ACTN</name>
<evidence type="ECO:0000313" key="2">
    <source>
        <dbReference type="EMBL" id="RJK97569.1"/>
    </source>
</evidence>
<dbReference type="OrthoDB" id="4571118at2"/>
<keyword evidence="2" id="KW-0489">Methyltransferase</keyword>
<comment type="caution">
    <text evidence="2">The sequence shown here is derived from an EMBL/GenBank/DDBJ whole genome shotgun (WGS) entry which is preliminary data.</text>
</comment>
<dbReference type="Proteomes" id="UP000265614">
    <property type="component" value="Unassembled WGS sequence"/>
</dbReference>
<dbReference type="RefSeq" id="WP_119948468.1">
    <property type="nucleotide sequence ID" value="NZ_QZEZ01000001.1"/>
</dbReference>
<organism evidence="2 3">
    <name type="scientific">Vallicoccus soli</name>
    <dbReference type="NCBI Taxonomy" id="2339232"/>
    <lineage>
        <taxon>Bacteria</taxon>
        <taxon>Bacillati</taxon>
        <taxon>Actinomycetota</taxon>
        <taxon>Actinomycetes</taxon>
        <taxon>Motilibacterales</taxon>
        <taxon>Vallicoccaceae</taxon>
        <taxon>Vallicoccus</taxon>
    </lineage>
</organism>